<evidence type="ECO:0000313" key="4">
    <source>
        <dbReference type="Proteomes" id="UP001151699"/>
    </source>
</evidence>
<keyword evidence="2" id="KW-0472">Membrane</keyword>
<proteinExistence type="predicted"/>
<dbReference type="AlphaFoldDB" id="A0A9Q0MUN0"/>
<evidence type="ECO:0000313" key="3">
    <source>
        <dbReference type="EMBL" id="KAJ6638241.1"/>
    </source>
</evidence>
<name>A0A9Q0MUN0_9DIPT</name>
<feature type="compositionally biased region" description="Low complexity" evidence="1">
    <location>
        <begin position="134"/>
        <end position="171"/>
    </location>
</feature>
<dbReference type="OrthoDB" id="10071013at2759"/>
<gene>
    <name evidence="3" type="ORF">Bhyg_10974</name>
</gene>
<feature type="region of interest" description="Disordered" evidence="1">
    <location>
        <begin position="35"/>
        <end position="171"/>
    </location>
</feature>
<protein>
    <submittedName>
        <fullName evidence="3">Uncharacterized protein</fullName>
    </submittedName>
</protein>
<keyword evidence="4" id="KW-1185">Reference proteome</keyword>
<dbReference type="EMBL" id="WJQU01000003">
    <property type="protein sequence ID" value="KAJ6638241.1"/>
    <property type="molecule type" value="Genomic_DNA"/>
</dbReference>
<organism evidence="3 4">
    <name type="scientific">Pseudolycoriella hygida</name>
    <dbReference type="NCBI Taxonomy" id="35572"/>
    <lineage>
        <taxon>Eukaryota</taxon>
        <taxon>Metazoa</taxon>
        <taxon>Ecdysozoa</taxon>
        <taxon>Arthropoda</taxon>
        <taxon>Hexapoda</taxon>
        <taxon>Insecta</taxon>
        <taxon>Pterygota</taxon>
        <taxon>Neoptera</taxon>
        <taxon>Endopterygota</taxon>
        <taxon>Diptera</taxon>
        <taxon>Nematocera</taxon>
        <taxon>Sciaroidea</taxon>
        <taxon>Sciaridae</taxon>
        <taxon>Pseudolycoriella</taxon>
    </lineage>
</organism>
<evidence type="ECO:0000256" key="2">
    <source>
        <dbReference type="SAM" id="Phobius"/>
    </source>
</evidence>
<keyword evidence="2" id="KW-1133">Transmembrane helix</keyword>
<comment type="caution">
    <text evidence="3">The sequence shown here is derived from an EMBL/GenBank/DDBJ whole genome shotgun (WGS) entry which is preliminary data.</text>
</comment>
<dbReference type="Proteomes" id="UP001151699">
    <property type="component" value="Chromosome X"/>
</dbReference>
<feature type="compositionally biased region" description="Polar residues" evidence="1">
    <location>
        <begin position="83"/>
        <end position="95"/>
    </location>
</feature>
<feature type="region of interest" description="Disordered" evidence="1">
    <location>
        <begin position="1"/>
        <end position="20"/>
    </location>
</feature>
<keyword evidence="2" id="KW-0812">Transmembrane</keyword>
<feature type="compositionally biased region" description="Polar residues" evidence="1">
    <location>
        <begin position="119"/>
        <end position="128"/>
    </location>
</feature>
<reference evidence="3" key="1">
    <citation type="submission" date="2022-07" db="EMBL/GenBank/DDBJ databases">
        <authorList>
            <person name="Trinca V."/>
            <person name="Uliana J.V.C."/>
            <person name="Torres T.T."/>
            <person name="Ward R.J."/>
            <person name="Monesi N."/>
        </authorList>
    </citation>
    <scope>NUCLEOTIDE SEQUENCE</scope>
    <source>
        <strain evidence="3">HSMRA1968</strain>
        <tissue evidence="3">Whole embryos</tissue>
    </source>
</reference>
<feature type="compositionally biased region" description="Polar residues" evidence="1">
    <location>
        <begin position="7"/>
        <end position="20"/>
    </location>
</feature>
<evidence type="ECO:0000256" key="1">
    <source>
        <dbReference type="SAM" id="MobiDB-lite"/>
    </source>
</evidence>
<accession>A0A9Q0MUN0</accession>
<feature type="compositionally biased region" description="Basic and acidic residues" evidence="1">
    <location>
        <begin position="50"/>
        <end position="60"/>
    </location>
</feature>
<feature type="transmembrane region" description="Helical" evidence="2">
    <location>
        <begin position="238"/>
        <end position="260"/>
    </location>
</feature>
<sequence length="350" mass="38417">MTCAVLVTTTPPSSNLPSENLKNLAVDVGQGRSLPLASETKISESIDDQPGDHDKDEHKSSVPRKGAPIDDTEKLPVEEHTSRNISTDRASTTIVKDNENVTKSESSSSVKINDKSTASDKSTANASEKYSPYETKSTSANTSSSANSSESDSKSNSSATSKSSSTETSSSISSSLFKKPLVTYSVEDDPTLLNVPRVRQQIVPLTPTDVKAQSDDSAYLPPSSDFVLDRMESKGEIYIFPLVVLIFLVPMVLGVGIIILRRVRDYWSTRHYRRMDFLVDGISKVSNDEQLIRPSSNGCWKETPSLSVLQTQHYVMEAFETIFLQPNVRRYFSHSYNSLDAVVTKTNLSG</sequence>
<feature type="compositionally biased region" description="Basic and acidic residues" evidence="1">
    <location>
        <begin position="67"/>
        <end position="82"/>
    </location>
</feature>